<evidence type="ECO:0000313" key="9">
    <source>
        <dbReference type="EMBL" id="NDK55287.1"/>
    </source>
</evidence>
<dbReference type="InterPro" id="IPR025405">
    <property type="entry name" value="DUF4131"/>
</dbReference>
<dbReference type="PANTHER" id="PTHR30619">
    <property type="entry name" value="DNA INTERNALIZATION/COMPETENCE PROTEIN COMEC/REC2"/>
    <property type="match status" value="1"/>
</dbReference>
<comment type="subcellular location">
    <subcellularLocation>
        <location evidence="1">Cell membrane</location>
        <topology evidence="1">Multi-pass membrane protein</topology>
    </subcellularLocation>
</comment>
<feature type="transmembrane region" description="Helical" evidence="6">
    <location>
        <begin position="262"/>
        <end position="282"/>
    </location>
</feature>
<feature type="transmembrane region" description="Helical" evidence="6">
    <location>
        <begin position="294"/>
        <end position="310"/>
    </location>
</feature>
<evidence type="ECO:0000256" key="5">
    <source>
        <dbReference type="ARBA" id="ARBA00023136"/>
    </source>
</evidence>
<keyword evidence="10" id="KW-1185">Reference proteome</keyword>
<dbReference type="NCBIfam" id="TIGR00360">
    <property type="entry name" value="ComEC_N-term"/>
    <property type="match status" value="1"/>
</dbReference>
<evidence type="ECO:0000313" key="10">
    <source>
        <dbReference type="Proteomes" id="UP000478546"/>
    </source>
</evidence>
<dbReference type="EMBL" id="JAAEAA010000005">
    <property type="protein sequence ID" value="NDK55287.1"/>
    <property type="molecule type" value="Genomic_DNA"/>
</dbReference>
<dbReference type="GO" id="GO:0005886">
    <property type="term" value="C:plasma membrane"/>
    <property type="evidence" value="ECO:0007669"/>
    <property type="project" value="UniProtKB-SubCell"/>
</dbReference>
<feature type="transmembrane region" description="Helical" evidence="6">
    <location>
        <begin position="32"/>
        <end position="50"/>
    </location>
</feature>
<evidence type="ECO:0000256" key="6">
    <source>
        <dbReference type="SAM" id="Phobius"/>
    </source>
</evidence>
<feature type="domain" description="DUF4131" evidence="8">
    <location>
        <begin position="39"/>
        <end position="196"/>
    </location>
</feature>
<sequence length="705" mass="79618">MLQWAPYPFLRIALSFIAGILLYTTIGEDVRFAPEVFTFFVALFLGLYGYSRIYRSAEVNAWMGIVGLVCFAAAGYWVTELRTPHLQQDHLSNLKEKPTYYTGVVNDYVIQKPGYQRTILAVDKVLVNGKWQPASGQVQVTVPHDTPEDYTFTYGDKLLIKGSPLPVGGPLNPEQFNYKEYLQQKGVYHKQNLQTNQFALLGNAPPNYLLYVSIKMRRYFEEVIKQNVPAKREYGIATALILGVKDDLDNAIRDSYAATGTMHVLAVSGMHVGLIFGVFLLLFKNTNLNKSQRLLFVLLVLGLLWLYAFLTGLSPSVLRAVVMFSLVMLAMVLSKRHNIYNTLAITAFLLLFYDPYLLFDVGFQLSFLAVLGIVAIQPGIYGLLNVTPWLPDKVWELFSIAVAAQLITLPLGIYYFHQFPVYFWLANIVVVPLSTLVLYAGLAALAFSWVPLLSDALFALHFGLIWVMNEFNLLLTNLPNALINGLDITALQSWLLYAILGLLVLFIVQKRLLYLAIAVAIVGVISVQQILETIDQQNQKLMAIYSLRGSTALGFIEKQEATLVTDSTLLNDRQNYTFNIQAHLWELGVTEPVFSVVGKNPSKLASVLSQTLPDGNELLVWKRKKILLVRKPLKLQPVADLTFDYIILMQNVRLKPETLKPFKFKTIMLDGSNKPWYIFRMKSELAKYKFPVYDVTMQGALVQEL</sequence>
<feature type="transmembrane region" description="Helical" evidence="6">
    <location>
        <begin position="488"/>
        <end position="507"/>
    </location>
</feature>
<keyword evidence="5 6" id="KW-0472">Membrane</keyword>
<feature type="transmembrane region" description="Helical" evidence="6">
    <location>
        <begin position="316"/>
        <end position="333"/>
    </location>
</feature>
<feature type="transmembrane region" description="Helical" evidence="6">
    <location>
        <begin position="340"/>
        <end position="359"/>
    </location>
</feature>
<gene>
    <name evidence="9" type="ORF">GWO68_05095</name>
</gene>
<feature type="transmembrane region" description="Helical" evidence="6">
    <location>
        <begin position="512"/>
        <end position="531"/>
    </location>
</feature>
<evidence type="ECO:0000256" key="4">
    <source>
        <dbReference type="ARBA" id="ARBA00022989"/>
    </source>
</evidence>
<feature type="transmembrane region" description="Helical" evidence="6">
    <location>
        <begin position="59"/>
        <end position="78"/>
    </location>
</feature>
<protein>
    <submittedName>
        <fullName evidence="9">ComEC family competence protein</fullName>
    </submittedName>
</protein>
<feature type="domain" description="ComEC/Rec2-related protein" evidence="7">
    <location>
        <begin position="240"/>
        <end position="507"/>
    </location>
</feature>
<dbReference type="Proteomes" id="UP000478546">
    <property type="component" value="Unassembled WGS sequence"/>
</dbReference>
<organism evidence="9 10">
    <name type="scientific">Pontibacter fetidus</name>
    <dbReference type="NCBI Taxonomy" id="2700082"/>
    <lineage>
        <taxon>Bacteria</taxon>
        <taxon>Pseudomonadati</taxon>
        <taxon>Bacteroidota</taxon>
        <taxon>Cytophagia</taxon>
        <taxon>Cytophagales</taxon>
        <taxon>Hymenobacteraceae</taxon>
        <taxon>Pontibacter</taxon>
    </lineage>
</organism>
<dbReference type="RefSeq" id="WP_162345347.1">
    <property type="nucleotide sequence ID" value="NZ_JAAEAA010000005.1"/>
</dbReference>
<feature type="transmembrane region" description="Helical" evidence="6">
    <location>
        <begin position="7"/>
        <end position="26"/>
    </location>
</feature>
<dbReference type="InterPro" id="IPR052159">
    <property type="entry name" value="Competence_DNA_uptake"/>
</dbReference>
<evidence type="ECO:0000259" key="8">
    <source>
        <dbReference type="Pfam" id="PF13567"/>
    </source>
</evidence>
<keyword evidence="4 6" id="KW-1133">Transmembrane helix</keyword>
<name>A0A6B2H4N1_9BACT</name>
<dbReference type="PANTHER" id="PTHR30619:SF1">
    <property type="entry name" value="RECOMBINATION PROTEIN 2"/>
    <property type="match status" value="1"/>
</dbReference>
<feature type="transmembrane region" description="Helical" evidence="6">
    <location>
        <begin position="396"/>
        <end position="416"/>
    </location>
</feature>
<evidence type="ECO:0000256" key="3">
    <source>
        <dbReference type="ARBA" id="ARBA00022692"/>
    </source>
</evidence>
<evidence type="ECO:0000256" key="1">
    <source>
        <dbReference type="ARBA" id="ARBA00004651"/>
    </source>
</evidence>
<feature type="transmembrane region" description="Helical" evidence="6">
    <location>
        <begin position="449"/>
        <end position="468"/>
    </location>
</feature>
<dbReference type="Pfam" id="PF03772">
    <property type="entry name" value="Competence"/>
    <property type="match status" value="1"/>
</dbReference>
<dbReference type="Pfam" id="PF13567">
    <property type="entry name" value="DUF4131"/>
    <property type="match status" value="1"/>
</dbReference>
<feature type="transmembrane region" description="Helical" evidence="6">
    <location>
        <begin position="365"/>
        <end position="384"/>
    </location>
</feature>
<comment type="caution">
    <text evidence="9">The sequence shown here is derived from an EMBL/GenBank/DDBJ whole genome shotgun (WGS) entry which is preliminary data.</text>
</comment>
<dbReference type="InterPro" id="IPR004477">
    <property type="entry name" value="ComEC_N"/>
</dbReference>
<reference evidence="9 10" key="1">
    <citation type="submission" date="2020-01" db="EMBL/GenBank/DDBJ databases">
        <authorList>
            <person name="Kim M.K."/>
        </authorList>
    </citation>
    <scope>NUCLEOTIDE SEQUENCE [LARGE SCALE GENOMIC DNA]</scope>
    <source>
        <strain evidence="9 10">BT213</strain>
    </source>
</reference>
<keyword evidence="3 6" id="KW-0812">Transmembrane</keyword>
<evidence type="ECO:0000259" key="7">
    <source>
        <dbReference type="Pfam" id="PF03772"/>
    </source>
</evidence>
<evidence type="ECO:0000256" key="2">
    <source>
        <dbReference type="ARBA" id="ARBA00022475"/>
    </source>
</evidence>
<feature type="transmembrane region" description="Helical" evidence="6">
    <location>
        <begin position="422"/>
        <end position="442"/>
    </location>
</feature>
<accession>A0A6B2H4N1</accession>
<proteinExistence type="predicted"/>
<keyword evidence="2" id="KW-1003">Cell membrane</keyword>
<dbReference type="AlphaFoldDB" id="A0A6B2H4N1"/>